<dbReference type="InterPro" id="IPR050678">
    <property type="entry name" value="DNA_Partitioning_ATPase"/>
</dbReference>
<dbReference type="Gene3D" id="3.40.50.300">
    <property type="entry name" value="P-loop containing nucleotide triphosphate hydrolases"/>
    <property type="match status" value="1"/>
</dbReference>
<dbReference type="EMBL" id="MASI01000001">
    <property type="protein sequence ID" value="ODA68623.1"/>
    <property type="molecule type" value="Genomic_DNA"/>
</dbReference>
<dbReference type="GO" id="GO:0016787">
    <property type="term" value="F:hydrolase activity"/>
    <property type="evidence" value="ECO:0007669"/>
    <property type="project" value="UniProtKB-KW"/>
</dbReference>
<dbReference type="SUPFAM" id="SSF52540">
    <property type="entry name" value="P-loop containing nucleoside triphosphate hydrolases"/>
    <property type="match status" value="1"/>
</dbReference>
<keyword evidence="3" id="KW-1185">Reference proteome</keyword>
<protein>
    <submittedName>
        <fullName evidence="2">Sporulation initiation inhibitor protein Soj</fullName>
        <ecNumber evidence="2">3.6.-.-</ecNumber>
    </submittedName>
</protein>
<evidence type="ECO:0000313" key="2">
    <source>
        <dbReference type="EMBL" id="ODA68623.1"/>
    </source>
</evidence>
<dbReference type="PANTHER" id="PTHR13696:SF52">
    <property type="entry name" value="PARA FAMILY PROTEIN CT_582"/>
    <property type="match status" value="1"/>
</dbReference>
<dbReference type="OrthoDB" id="9777757at2"/>
<evidence type="ECO:0000259" key="1">
    <source>
        <dbReference type="Pfam" id="PF13614"/>
    </source>
</evidence>
<dbReference type="CDD" id="cd02042">
    <property type="entry name" value="ParAB_family"/>
    <property type="match status" value="1"/>
</dbReference>
<dbReference type="InterPro" id="IPR025669">
    <property type="entry name" value="AAA_dom"/>
</dbReference>
<dbReference type="STRING" id="1177755.A7A08_00454"/>
<name>A0A1E2S293_9HYPH</name>
<comment type="caution">
    <text evidence="2">The sequence shown here is derived from an EMBL/GenBank/DDBJ whole genome shotgun (WGS) entry which is preliminary data.</text>
</comment>
<dbReference type="Proteomes" id="UP000095087">
    <property type="component" value="Unassembled WGS sequence"/>
</dbReference>
<dbReference type="EC" id="3.6.-.-" evidence="2"/>
<dbReference type="PANTHER" id="PTHR13696">
    <property type="entry name" value="P-LOOP CONTAINING NUCLEOSIDE TRIPHOSPHATE HYDROLASE"/>
    <property type="match status" value="1"/>
</dbReference>
<dbReference type="Pfam" id="PF13614">
    <property type="entry name" value="AAA_31"/>
    <property type="match status" value="1"/>
</dbReference>
<dbReference type="AlphaFoldDB" id="A0A1E2S293"/>
<organism evidence="2 3">
    <name type="scientific">Methyloligella halotolerans</name>
    <dbReference type="NCBI Taxonomy" id="1177755"/>
    <lineage>
        <taxon>Bacteria</taxon>
        <taxon>Pseudomonadati</taxon>
        <taxon>Pseudomonadota</taxon>
        <taxon>Alphaproteobacteria</taxon>
        <taxon>Hyphomicrobiales</taxon>
        <taxon>Hyphomicrobiaceae</taxon>
        <taxon>Methyloligella</taxon>
    </lineage>
</organism>
<dbReference type="PATRIC" id="fig|1177755.3.peg.451"/>
<keyword evidence="2" id="KW-0378">Hydrolase</keyword>
<gene>
    <name evidence="2" type="ORF">A7A08_00454</name>
</gene>
<reference evidence="2 3" key="1">
    <citation type="submission" date="2016-07" db="EMBL/GenBank/DDBJ databases">
        <title>Draft genome sequence of Methyloligella halotolerans C2T (VKM B-2706T=CCUG 61687T=DSM 25045T), a halotolerant polyhydroxybutyrate accumulating methylotroph.</title>
        <authorList>
            <person name="Vasilenko O.V."/>
            <person name="Doronina N.V."/>
            <person name="Poroshina M.N."/>
            <person name="Tarlachkov S.V."/>
            <person name="Trotsenko Y.A."/>
        </authorList>
    </citation>
    <scope>NUCLEOTIDE SEQUENCE [LARGE SCALE GENOMIC DNA]</scope>
    <source>
        <strain evidence="2 3">VKM B-2706</strain>
    </source>
</reference>
<feature type="domain" description="AAA" evidence="1">
    <location>
        <begin position="3"/>
        <end position="198"/>
    </location>
</feature>
<proteinExistence type="predicted"/>
<dbReference type="InterPro" id="IPR027417">
    <property type="entry name" value="P-loop_NTPase"/>
</dbReference>
<dbReference type="RefSeq" id="WP_069093882.1">
    <property type="nucleotide sequence ID" value="NZ_MASI01000001.1"/>
</dbReference>
<evidence type="ECO:0000313" key="3">
    <source>
        <dbReference type="Proteomes" id="UP000095087"/>
    </source>
</evidence>
<sequence>MAAKIIAVANMKGGVGKTSTVAMLAEALAATDNARVLVIDVDAQANASLVLAGDATLSELIENKRTIDGFLDDYYLGEKKLELADCIQRGVSDVSQGAEPLNVSLLPSSPELRLLEREIMVALTGKGLGLNAVISRLARLMENQLDKLSRRFDYIIIDCAPGISAITEAALRIADLVIVPTIPDFLSTAGLQAFCNSVWKGTRYGKGVAKEGVIPRVLITRKRETREHHRYANEMYNERYKSEPSFKLFKTQIPERTRIAEALGRTGSEPTFTNKWGPEVLPVLEALAKETKEAVHGG</sequence>
<accession>A0A1E2S293</accession>